<evidence type="ECO:0000256" key="5">
    <source>
        <dbReference type="ARBA" id="ARBA00022692"/>
    </source>
</evidence>
<reference evidence="17" key="3">
    <citation type="submission" date="2015-06" db="UniProtKB">
        <authorList>
            <consortium name="EnsemblMetazoa"/>
        </authorList>
    </citation>
    <scope>IDENTIFICATION</scope>
</reference>
<evidence type="ECO:0000313" key="16">
    <source>
        <dbReference type="EMBL" id="ESO01131.1"/>
    </source>
</evidence>
<evidence type="ECO:0000256" key="11">
    <source>
        <dbReference type="ARBA" id="ARBA00023136"/>
    </source>
</evidence>
<evidence type="ECO:0000256" key="2">
    <source>
        <dbReference type="ARBA" id="ARBA00022448"/>
    </source>
</evidence>
<dbReference type="InParanoid" id="T1F8X8"/>
<dbReference type="PANTHER" id="PTHR10166">
    <property type="entry name" value="VOLTAGE-DEPENDENT CALCIUM CHANNEL SUBUNIT ALPHA-2/DELTA-RELATED"/>
    <property type="match status" value="1"/>
</dbReference>
<dbReference type="InterPro" id="IPR036465">
    <property type="entry name" value="vWFA_dom_sf"/>
</dbReference>
<keyword evidence="6 14" id="KW-0732">Signal</keyword>
<comment type="subcellular location">
    <subcellularLocation>
        <location evidence="1">Membrane</location>
        <topology evidence="1">Single-pass type I membrane protein</topology>
    </subcellularLocation>
</comment>
<evidence type="ECO:0000256" key="9">
    <source>
        <dbReference type="ARBA" id="ARBA00022989"/>
    </source>
</evidence>
<dbReference type="KEGG" id="hro:HELRODRAFT_175161"/>
<dbReference type="PROSITE" id="PS50234">
    <property type="entry name" value="VWFA"/>
    <property type="match status" value="1"/>
</dbReference>
<reference evidence="18" key="1">
    <citation type="submission" date="2012-12" db="EMBL/GenBank/DDBJ databases">
        <authorList>
            <person name="Hellsten U."/>
            <person name="Grimwood J."/>
            <person name="Chapman J.A."/>
            <person name="Shapiro H."/>
            <person name="Aerts A."/>
            <person name="Otillar R.P."/>
            <person name="Terry A.Y."/>
            <person name="Boore J.L."/>
            <person name="Simakov O."/>
            <person name="Marletaz F."/>
            <person name="Cho S.-J."/>
            <person name="Edsinger-Gonzales E."/>
            <person name="Havlak P."/>
            <person name="Kuo D.-H."/>
            <person name="Larsson T."/>
            <person name="Lv J."/>
            <person name="Arendt D."/>
            <person name="Savage R."/>
            <person name="Osoegawa K."/>
            <person name="de Jong P."/>
            <person name="Lindberg D.R."/>
            <person name="Seaver E.C."/>
            <person name="Weisblat D.A."/>
            <person name="Putnam N.H."/>
            <person name="Grigoriev I.V."/>
            <person name="Rokhsar D.S."/>
        </authorList>
    </citation>
    <scope>NUCLEOTIDE SEQUENCE</scope>
</reference>
<dbReference type="EMBL" id="AMQM01005157">
    <property type="status" value="NOT_ANNOTATED_CDS"/>
    <property type="molecule type" value="Genomic_DNA"/>
</dbReference>
<dbReference type="InterPro" id="IPR013608">
    <property type="entry name" value="VWA_N"/>
</dbReference>
<evidence type="ECO:0000313" key="17">
    <source>
        <dbReference type="EnsemblMetazoa" id="HelroP175161"/>
    </source>
</evidence>
<keyword evidence="2" id="KW-0813">Transport</keyword>
<evidence type="ECO:0000256" key="3">
    <source>
        <dbReference type="ARBA" id="ARBA00022568"/>
    </source>
</evidence>
<keyword evidence="4" id="KW-0107">Calcium channel</keyword>
<dbReference type="SUPFAM" id="SSF53300">
    <property type="entry name" value="vWA-like"/>
    <property type="match status" value="1"/>
</dbReference>
<dbReference type="InterPro" id="IPR002035">
    <property type="entry name" value="VWF_A"/>
</dbReference>
<keyword evidence="5" id="KW-0812">Transmembrane</keyword>
<evidence type="ECO:0000256" key="4">
    <source>
        <dbReference type="ARBA" id="ARBA00022673"/>
    </source>
</evidence>
<dbReference type="HOGENOM" id="CLU_674904_0_0_1"/>
<dbReference type="Pfam" id="PF08399">
    <property type="entry name" value="VWA_N"/>
    <property type="match status" value="1"/>
</dbReference>
<evidence type="ECO:0000256" key="1">
    <source>
        <dbReference type="ARBA" id="ARBA00004479"/>
    </source>
</evidence>
<dbReference type="PANTHER" id="PTHR10166:SF37">
    <property type="entry name" value="STOLID, ISOFORM H"/>
    <property type="match status" value="1"/>
</dbReference>
<dbReference type="AlphaFoldDB" id="T1F8X8"/>
<dbReference type="STRING" id="6412.T1F8X8"/>
<evidence type="ECO:0000256" key="13">
    <source>
        <dbReference type="ARBA" id="ARBA00023303"/>
    </source>
</evidence>
<keyword evidence="18" id="KW-1185">Reference proteome</keyword>
<keyword evidence="13" id="KW-0407">Ion channel</keyword>
<feature type="signal peptide" evidence="14">
    <location>
        <begin position="1"/>
        <end position="20"/>
    </location>
</feature>
<feature type="domain" description="VWFA" evidence="15">
    <location>
        <begin position="246"/>
        <end position="351"/>
    </location>
</feature>
<dbReference type="GO" id="GO:0005262">
    <property type="term" value="F:calcium channel activity"/>
    <property type="evidence" value="ECO:0007669"/>
    <property type="project" value="UniProtKB-KW"/>
</dbReference>
<keyword evidence="10" id="KW-0406">Ion transport</keyword>
<sequence length="408" mass="47212">MLKSFFIIYSILQLLTGTHCDISNNIVSKLLVDMTKFETIQKNYDRNGPSVEVVKVSLDEVTNVAITLSRKLQNYREEFKTLLNPDDVLWAREANKSETDKSFVHIPIDIFREEKDIMEAITWTSLLDPLWDDLLNTFTEIKLQFFGSTTGVMRYFPGDKWTSRELDKDEKPIDLYDVRRRTWYIEGMSTPKVVLILIDSSGSSQGQALALMKHMSKQLLDTLTENDFFDVLNKSWEYIEAMTSLGIANFTRALENAFILFNNTASYDESNRLFGPHCNKMIMLLTDGGNEKPADLLRTYNKYLQIRIFTYLIGPISTHAPAIKWIAEKNRGKFYQIPSIVAIRSQTQDYIRFLADSKAQSNNWLTMTTARYDQMSNDLVLTLVYPLFNMSHGQERMRLLVDQGFTHI</sequence>
<name>T1F8X8_HELRO</name>
<dbReference type="EnsemblMetazoa" id="HelroT175161">
    <property type="protein sequence ID" value="HelroP175161"/>
    <property type="gene ID" value="HelroG175161"/>
</dbReference>
<evidence type="ECO:0000256" key="14">
    <source>
        <dbReference type="SAM" id="SignalP"/>
    </source>
</evidence>
<organism evidence="17 18">
    <name type="scientific">Helobdella robusta</name>
    <name type="common">Californian leech</name>
    <dbReference type="NCBI Taxonomy" id="6412"/>
    <lineage>
        <taxon>Eukaryota</taxon>
        <taxon>Metazoa</taxon>
        <taxon>Spiralia</taxon>
        <taxon>Lophotrochozoa</taxon>
        <taxon>Annelida</taxon>
        <taxon>Clitellata</taxon>
        <taxon>Hirudinea</taxon>
        <taxon>Rhynchobdellida</taxon>
        <taxon>Glossiphoniidae</taxon>
        <taxon>Helobdella</taxon>
    </lineage>
</organism>
<dbReference type="GeneID" id="20205277"/>
<reference evidence="16 18" key="2">
    <citation type="journal article" date="2013" name="Nature">
        <title>Insights into bilaterian evolution from three spiralian genomes.</title>
        <authorList>
            <person name="Simakov O."/>
            <person name="Marletaz F."/>
            <person name="Cho S.J."/>
            <person name="Edsinger-Gonzales E."/>
            <person name="Havlak P."/>
            <person name="Hellsten U."/>
            <person name="Kuo D.H."/>
            <person name="Larsson T."/>
            <person name="Lv J."/>
            <person name="Arendt D."/>
            <person name="Savage R."/>
            <person name="Osoegawa K."/>
            <person name="de Jong P."/>
            <person name="Grimwood J."/>
            <person name="Chapman J.A."/>
            <person name="Shapiro H."/>
            <person name="Aerts A."/>
            <person name="Otillar R.P."/>
            <person name="Terry A.Y."/>
            <person name="Boore J.L."/>
            <person name="Grigoriev I.V."/>
            <person name="Lindberg D.R."/>
            <person name="Seaver E.C."/>
            <person name="Weisblat D.A."/>
            <person name="Putnam N.H."/>
            <person name="Rokhsar D.S."/>
        </authorList>
    </citation>
    <scope>NUCLEOTIDE SEQUENCE</scope>
</reference>
<evidence type="ECO:0000256" key="7">
    <source>
        <dbReference type="ARBA" id="ARBA00022837"/>
    </source>
</evidence>
<keyword evidence="12" id="KW-0325">Glycoprotein</keyword>
<proteinExistence type="predicted"/>
<keyword evidence="9" id="KW-1133">Transmembrane helix</keyword>
<dbReference type="Proteomes" id="UP000015101">
    <property type="component" value="Unassembled WGS sequence"/>
</dbReference>
<evidence type="ECO:0000256" key="8">
    <source>
        <dbReference type="ARBA" id="ARBA00022882"/>
    </source>
</evidence>
<evidence type="ECO:0000256" key="6">
    <source>
        <dbReference type="ARBA" id="ARBA00022729"/>
    </source>
</evidence>
<dbReference type="CTD" id="20205277"/>
<keyword evidence="11" id="KW-0472">Membrane</keyword>
<keyword evidence="3" id="KW-0109">Calcium transport</keyword>
<dbReference type="InterPro" id="IPR051173">
    <property type="entry name" value="Ca_channel_alpha-2/delta"/>
</dbReference>
<keyword evidence="8" id="KW-0851">Voltage-gated channel</keyword>
<accession>T1F8X8</accession>
<keyword evidence="7" id="KW-0106">Calcium</keyword>
<dbReference type="eggNOG" id="KOG2353">
    <property type="taxonomic scope" value="Eukaryota"/>
</dbReference>
<evidence type="ECO:0000256" key="10">
    <source>
        <dbReference type="ARBA" id="ARBA00023065"/>
    </source>
</evidence>
<gene>
    <name evidence="17" type="primary">20205277</name>
    <name evidence="16" type="ORF">HELRODRAFT_175161</name>
</gene>
<protein>
    <recommendedName>
        <fullName evidence="15">VWFA domain-containing protein</fullName>
    </recommendedName>
</protein>
<evidence type="ECO:0000259" key="15">
    <source>
        <dbReference type="PROSITE" id="PS50234"/>
    </source>
</evidence>
<dbReference type="OrthoDB" id="10054666at2759"/>
<dbReference type="Gene3D" id="3.40.50.410">
    <property type="entry name" value="von Willebrand factor, type A domain"/>
    <property type="match status" value="1"/>
</dbReference>
<feature type="chain" id="PRO_5010980380" description="VWFA domain-containing protein" evidence="14">
    <location>
        <begin position="21"/>
        <end position="408"/>
    </location>
</feature>
<dbReference type="EMBL" id="KB096830">
    <property type="protein sequence ID" value="ESO01131.1"/>
    <property type="molecule type" value="Genomic_DNA"/>
</dbReference>
<dbReference type="RefSeq" id="XP_009020843.1">
    <property type="nucleotide sequence ID" value="XM_009022595.1"/>
</dbReference>
<evidence type="ECO:0000256" key="12">
    <source>
        <dbReference type="ARBA" id="ARBA00023180"/>
    </source>
</evidence>
<dbReference type="GO" id="GO:0034702">
    <property type="term" value="C:monoatomic ion channel complex"/>
    <property type="evidence" value="ECO:0007669"/>
    <property type="project" value="UniProtKB-KW"/>
</dbReference>
<evidence type="ECO:0000313" key="18">
    <source>
        <dbReference type="Proteomes" id="UP000015101"/>
    </source>
</evidence>